<dbReference type="EMBL" id="QEOP01000002">
    <property type="protein sequence ID" value="PVZ94749.1"/>
    <property type="molecule type" value="Genomic_DNA"/>
</dbReference>
<dbReference type="Gene3D" id="3.40.50.720">
    <property type="entry name" value="NAD(P)-binding Rossmann-like Domain"/>
    <property type="match status" value="1"/>
</dbReference>
<evidence type="ECO:0000313" key="10">
    <source>
        <dbReference type="Proteomes" id="UP000244893"/>
    </source>
</evidence>
<evidence type="ECO:0000256" key="2">
    <source>
        <dbReference type="ARBA" id="ARBA00022723"/>
    </source>
</evidence>
<dbReference type="InterPro" id="IPR011032">
    <property type="entry name" value="GroES-like_sf"/>
</dbReference>
<comment type="catalytic activity">
    <reaction evidence="6">
        <text>a primary alcohol + NADP(+) = an aldehyde + NADPH + H(+)</text>
        <dbReference type="Rhea" id="RHEA:15937"/>
        <dbReference type="ChEBI" id="CHEBI:15378"/>
        <dbReference type="ChEBI" id="CHEBI:15734"/>
        <dbReference type="ChEBI" id="CHEBI:17478"/>
        <dbReference type="ChEBI" id="CHEBI:57783"/>
        <dbReference type="ChEBI" id="CHEBI:58349"/>
        <dbReference type="EC" id="1.1.1.2"/>
    </reaction>
</comment>
<dbReference type="InterPro" id="IPR013154">
    <property type="entry name" value="ADH-like_N"/>
</dbReference>
<evidence type="ECO:0000256" key="3">
    <source>
        <dbReference type="ARBA" id="ARBA00022833"/>
    </source>
</evidence>
<protein>
    <recommendedName>
        <fullName evidence="5">alcohol dehydrogenase (NADP(+))</fullName>
        <ecNumber evidence="5">1.1.1.2</ecNumber>
    </recommendedName>
</protein>
<keyword evidence="2 7" id="KW-0479">Metal-binding</keyword>
<accession>A0A2V1HUN7</accession>
<evidence type="ECO:0000256" key="6">
    <source>
        <dbReference type="ARBA" id="ARBA00048262"/>
    </source>
</evidence>
<dbReference type="GO" id="GO:0008270">
    <property type="term" value="F:zinc ion binding"/>
    <property type="evidence" value="ECO:0007669"/>
    <property type="project" value="InterPro"/>
</dbReference>
<keyword evidence="10" id="KW-1185">Reference proteome</keyword>
<dbReference type="InterPro" id="IPR047109">
    <property type="entry name" value="CAD-like"/>
</dbReference>
<comment type="similarity">
    <text evidence="7">Belongs to the zinc-containing alcohol dehydrogenase family.</text>
</comment>
<evidence type="ECO:0000259" key="8">
    <source>
        <dbReference type="SMART" id="SM00829"/>
    </source>
</evidence>
<dbReference type="AlphaFoldDB" id="A0A2V1HUN7"/>
<evidence type="ECO:0000256" key="4">
    <source>
        <dbReference type="ARBA" id="ARBA00023002"/>
    </source>
</evidence>
<keyword evidence="3 7" id="KW-0862">Zinc</keyword>
<sequence>MSTVKAYAATSATEPLVPVTIERREVGAKDVMIEIAYAGICHSDIHTVRGEWGPVTYPLTVGHEIVGTVTEVGSEVTLHQVGDRVGVGCMVNSCRECVNCLAGEEQYCIPGNTGTYASVDRDGSITQGGYSTHVVVVEDFVLKVPESIPYEAAAPLLCAGITTYSPLSHWNAGPGTRVAVVGMGGLGHMAVKIAHAMGAEVTVLSQTLGKKDDGLRLGADHYYATSDPATFDELANSFDLVINTVSAVIDMSAYLSLLALDGTFVSVGAPPEPLPVQVFSLFGNRRSFAGSGIGSIRETQEMLDFCAEHGIAPEIELVNADYINEAYERVLKSDVRYRFVIDISTLA</sequence>
<evidence type="ECO:0000256" key="7">
    <source>
        <dbReference type="RuleBase" id="RU361277"/>
    </source>
</evidence>
<dbReference type="Gene3D" id="3.90.180.10">
    <property type="entry name" value="Medium-chain alcohol dehydrogenases, catalytic domain"/>
    <property type="match status" value="1"/>
</dbReference>
<keyword evidence="4" id="KW-0560">Oxidoreductase</keyword>
<dbReference type="CDD" id="cd05283">
    <property type="entry name" value="CAD1"/>
    <property type="match status" value="1"/>
</dbReference>
<dbReference type="SUPFAM" id="SSF51735">
    <property type="entry name" value="NAD(P)-binding Rossmann-fold domains"/>
    <property type="match status" value="1"/>
</dbReference>
<evidence type="ECO:0000256" key="5">
    <source>
        <dbReference type="ARBA" id="ARBA00024074"/>
    </source>
</evidence>
<dbReference type="Pfam" id="PF00107">
    <property type="entry name" value="ADH_zinc_N"/>
    <property type="match status" value="1"/>
</dbReference>
<dbReference type="SUPFAM" id="SSF50129">
    <property type="entry name" value="GroES-like"/>
    <property type="match status" value="1"/>
</dbReference>
<gene>
    <name evidence="9" type="ORF">DDQ50_13815</name>
</gene>
<dbReference type="InterPro" id="IPR020843">
    <property type="entry name" value="ER"/>
</dbReference>
<dbReference type="PANTHER" id="PTHR42683">
    <property type="entry name" value="ALDEHYDE REDUCTASE"/>
    <property type="match status" value="1"/>
</dbReference>
<name>A0A2V1HUN7_9MICO</name>
<dbReference type="SMART" id="SM00829">
    <property type="entry name" value="PKS_ER"/>
    <property type="match status" value="1"/>
</dbReference>
<dbReference type="Proteomes" id="UP000244893">
    <property type="component" value="Unassembled WGS sequence"/>
</dbReference>
<dbReference type="PROSITE" id="PS00059">
    <property type="entry name" value="ADH_ZINC"/>
    <property type="match status" value="1"/>
</dbReference>
<dbReference type="OrthoDB" id="3567264at2"/>
<comment type="caution">
    <text evidence="9">The sequence shown here is derived from an EMBL/GenBank/DDBJ whole genome shotgun (WGS) entry which is preliminary data.</text>
</comment>
<dbReference type="FunFam" id="3.40.50.720:FF:000022">
    <property type="entry name" value="Cinnamyl alcohol dehydrogenase"/>
    <property type="match status" value="1"/>
</dbReference>
<reference evidence="9 10" key="1">
    <citation type="submission" date="2018-05" db="EMBL/GenBank/DDBJ databases">
        <title>Amnibacterium sp. M8JJ-5, whole genome shotgun sequence.</title>
        <authorList>
            <person name="Tuo L."/>
        </authorList>
    </citation>
    <scope>NUCLEOTIDE SEQUENCE [LARGE SCALE GENOMIC DNA]</scope>
    <source>
        <strain evidence="9 10">M8JJ-5</strain>
    </source>
</reference>
<evidence type="ECO:0000256" key="1">
    <source>
        <dbReference type="ARBA" id="ARBA00001947"/>
    </source>
</evidence>
<proteinExistence type="inferred from homology"/>
<dbReference type="RefSeq" id="WP_116757260.1">
    <property type="nucleotide sequence ID" value="NZ_JBHUEX010000001.1"/>
</dbReference>
<dbReference type="InterPro" id="IPR013149">
    <property type="entry name" value="ADH-like_C"/>
</dbReference>
<feature type="domain" description="Enoyl reductase (ER)" evidence="8">
    <location>
        <begin position="11"/>
        <end position="341"/>
    </location>
</feature>
<dbReference type="EC" id="1.1.1.2" evidence="5"/>
<dbReference type="InterPro" id="IPR002328">
    <property type="entry name" value="ADH_Zn_CS"/>
</dbReference>
<dbReference type="InterPro" id="IPR036291">
    <property type="entry name" value="NAD(P)-bd_dom_sf"/>
</dbReference>
<dbReference type="Pfam" id="PF08240">
    <property type="entry name" value="ADH_N"/>
    <property type="match status" value="1"/>
</dbReference>
<comment type="cofactor">
    <cofactor evidence="1 7">
        <name>Zn(2+)</name>
        <dbReference type="ChEBI" id="CHEBI:29105"/>
    </cofactor>
</comment>
<dbReference type="GO" id="GO:0008106">
    <property type="term" value="F:alcohol dehydrogenase (NADP+) activity"/>
    <property type="evidence" value="ECO:0007669"/>
    <property type="project" value="UniProtKB-EC"/>
</dbReference>
<organism evidence="9 10">
    <name type="scientific">Amnibacterium flavum</name>
    <dbReference type="NCBI Taxonomy" id="2173173"/>
    <lineage>
        <taxon>Bacteria</taxon>
        <taxon>Bacillati</taxon>
        <taxon>Actinomycetota</taxon>
        <taxon>Actinomycetes</taxon>
        <taxon>Micrococcales</taxon>
        <taxon>Microbacteriaceae</taxon>
        <taxon>Amnibacterium</taxon>
    </lineage>
</organism>
<evidence type="ECO:0000313" key="9">
    <source>
        <dbReference type="EMBL" id="PVZ94749.1"/>
    </source>
</evidence>